<evidence type="ECO:0000313" key="5">
    <source>
        <dbReference type="EMBL" id="AFJ68817.1"/>
    </source>
</evidence>
<reference evidence="5" key="1">
    <citation type="journal article" date="2012" name="Bioengineered">
        <title>Additional insights into the genome of the oleaginous model alga Nannochloropsis gaditana.</title>
        <authorList>
            <person name="Jinkerson R.E."/>
            <person name="Radakovits R."/>
            <person name="Posewitz M.C."/>
        </authorList>
    </citation>
    <scope>NUCLEOTIDE SEQUENCE</scope>
    <source>
        <strain evidence="5">CCMP526</strain>
    </source>
</reference>
<keyword evidence="5" id="KW-0675">Receptor</keyword>
<proteinExistence type="evidence at transcript level"/>
<dbReference type="Pfam" id="PF12796">
    <property type="entry name" value="Ank_2"/>
    <property type="match status" value="1"/>
</dbReference>
<dbReference type="PANTHER" id="PTHR24171:SF8">
    <property type="entry name" value="BRCA1-ASSOCIATED RING DOMAIN PROTEIN 1"/>
    <property type="match status" value="1"/>
</dbReference>
<organism evidence="5">
    <name type="scientific">Nannochloropsis gaditana (strain CCMP526)</name>
    <name type="common">Green microalga</name>
    <name type="synonym">Microchloropsis gaditana</name>
    <dbReference type="NCBI Taxonomy" id="1093141"/>
    <lineage>
        <taxon>Eukaryota</taxon>
        <taxon>Sar</taxon>
        <taxon>Stramenopiles</taxon>
        <taxon>Ochrophyta</taxon>
        <taxon>Eustigmatophyceae</taxon>
        <taxon>Eustigmatales</taxon>
        <taxon>Monodopsidaceae</taxon>
        <taxon>Nannochloropsis</taxon>
    </lineage>
</organism>
<dbReference type="InterPro" id="IPR036770">
    <property type="entry name" value="Ankyrin_rpt-contain_sf"/>
</dbReference>
<keyword evidence="5" id="KW-0808">Transferase</keyword>
<dbReference type="SMART" id="SM00248">
    <property type="entry name" value="ANK"/>
    <property type="match status" value="3"/>
</dbReference>
<dbReference type="AlphaFoldDB" id="I2CPI4"/>
<dbReference type="EMBL" id="JU967259">
    <property type="protein sequence ID" value="AFJ68817.1"/>
    <property type="molecule type" value="mRNA"/>
</dbReference>
<keyword evidence="2 3" id="KW-0040">ANK repeat</keyword>
<protein>
    <submittedName>
        <fullName evidence="5">Receptor-interacting serine-threonine kinase 4</fullName>
    </submittedName>
</protein>
<dbReference type="InterPro" id="IPR002110">
    <property type="entry name" value="Ankyrin_rpt"/>
</dbReference>
<feature type="repeat" description="ANK" evidence="3">
    <location>
        <begin position="105"/>
        <end position="137"/>
    </location>
</feature>
<dbReference type="PROSITE" id="PS50297">
    <property type="entry name" value="ANK_REP_REGION"/>
    <property type="match status" value="1"/>
</dbReference>
<keyword evidence="5" id="KW-0418">Kinase</keyword>
<keyword evidence="1" id="KW-0677">Repeat</keyword>
<dbReference type="SUPFAM" id="SSF48403">
    <property type="entry name" value="Ankyrin repeat"/>
    <property type="match status" value="1"/>
</dbReference>
<feature type="repeat" description="ANK" evidence="3">
    <location>
        <begin position="71"/>
        <end position="104"/>
    </location>
</feature>
<dbReference type="GO" id="GO:0004842">
    <property type="term" value="F:ubiquitin-protein transferase activity"/>
    <property type="evidence" value="ECO:0007669"/>
    <property type="project" value="TreeGrafter"/>
</dbReference>
<gene>
    <name evidence="5" type="ORF">NGATSA_2006610</name>
</gene>
<dbReference type="GO" id="GO:0016301">
    <property type="term" value="F:kinase activity"/>
    <property type="evidence" value="ECO:0007669"/>
    <property type="project" value="UniProtKB-KW"/>
</dbReference>
<dbReference type="PANTHER" id="PTHR24171">
    <property type="entry name" value="ANKYRIN REPEAT DOMAIN-CONTAINING PROTEIN 39-RELATED"/>
    <property type="match status" value="1"/>
</dbReference>
<reference evidence="5" key="2">
    <citation type="journal article" date="2012" name="Nat. Commun.">
        <title>Draft genome sequence and genetic transformation of the oleaginous alga Nannochloropis gaditana.</title>
        <authorList>
            <person name="Radakovits R."/>
            <person name="Jinkerson R.E."/>
            <person name="Fuerstenberg S.I."/>
            <person name="Tae H."/>
            <person name="Settlage R.E."/>
            <person name="Boore J.L."/>
            <person name="Posewitz M.C."/>
        </authorList>
    </citation>
    <scope>NUCLEOTIDE SEQUENCE</scope>
    <source>
        <strain evidence="5">CCMP526</strain>
    </source>
</reference>
<sequence length="280" mass="30978">MLKALNDAVTAGSVHKVSCLLRAHPLLVSTRMHEGGWTPLLLASYYDQPEVVELILNRAGVGVDDVDQDIFRRTSLHWLAAHGQPLLILKMVKQHGASVDIRDAEQNTPLHRACKANQALTVAMLLMLGADPLARTEEGDLPSDVTESGMTRSCMRLWQTSCLRLSSFKQGRTQKACNDYTTKSTQDASEKKVGENPFNSFVLAETNCREKEQGLFQFRSESLGTRSTESVLSWEDENAGGSEAPSLEEEDEASTLLSRAQVLSAWGKRETPFWKRGLST</sequence>
<accession>I2CPI4</accession>
<evidence type="ECO:0000256" key="2">
    <source>
        <dbReference type="ARBA" id="ARBA00023043"/>
    </source>
</evidence>
<evidence type="ECO:0000256" key="3">
    <source>
        <dbReference type="PROSITE-ProRule" id="PRU00023"/>
    </source>
</evidence>
<feature type="region of interest" description="Disordered" evidence="4">
    <location>
        <begin position="229"/>
        <end position="254"/>
    </location>
</feature>
<dbReference type="PROSITE" id="PS50088">
    <property type="entry name" value="ANK_REPEAT"/>
    <property type="match status" value="2"/>
</dbReference>
<dbReference type="Gene3D" id="1.25.40.20">
    <property type="entry name" value="Ankyrin repeat-containing domain"/>
    <property type="match status" value="1"/>
</dbReference>
<evidence type="ECO:0000256" key="4">
    <source>
        <dbReference type="SAM" id="MobiDB-lite"/>
    </source>
</evidence>
<name>I2CPI4_NANGC</name>
<dbReference type="GO" id="GO:0085020">
    <property type="term" value="P:protein K6-linked ubiquitination"/>
    <property type="evidence" value="ECO:0007669"/>
    <property type="project" value="TreeGrafter"/>
</dbReference>
<evidence type="ECO:0000256" key="1">
    <source>
        <dbReference type="ARBA" id="ARBA00022737"/>
    </source>
</evidence>